<dbReference type="GO" id="GO:0004519">
    <property type="term" value="F:endonuclease activity"/>
    <property type="evidence" value="ECO:0007669"/>
    <property type="project" value="InterPro"/>
</dbReference>
<reference evidence="2 3" key="1">
    <citation type="journal article" date="2013" name="Genome Announc.">
        <title>Complete Genome of Bacillus megaterium Siphophage Staley.</title>
        <authorList>
            <person name="Hastings W.J."/>
            <person name="Ritter M.A."/>
            <person name="Chamakura K.R."/>
            <person name="Kuty Everett G.F."/>
        </authorList>
    </citation>
    <scope>NUCLEOTIDE SEQUENCE [LARGE SCALE GENOMIC DNA]</scope>
</reference>
<keyword evidence="3" id="KW-1185">Reference proteome</keyword>
<evidence type="ECO:0000259" key="1">
    <source>
        <dbReference type="Pfam" id="PF13392"/>
    </source>
</evidence>
<dbReference type="GeneID" id="17959499"/>
<sequence>MHKELLCAWDKINTNAVQLKVKVSEKGCHEVISHKVESKGYFLISRNGKRYKAHRYSYMVNHGEIPKGLVVRHKCDNHLCINPEHLELGTIKDNVRDMIERGRAKGIHLDQKGECNAQAKLKLDDVIFIKSNLDIPNKILANKFDVKAEQIRRIKNGERWGHVVISQD</sequence>
<dbReference type="OrthoDB" id="21336at10239"/>
<dbReference type="Gene3D" id="3.90.75.10">
    <property type="entry name" value="Homing Intron 3 (I-ppo) Encoded Endonuclease, Chain A"/>
    <property type="match status" value="1"/>
</dbReference>
<dbReference type="EMBL" id="KF669663">
    <property type="protein sequence ID" value="AGY48713.1"/>
    <property type="molecule type" value="Genomic_DNA"/>
</dbReference>
<dbReference type="KEGG" id="vg:17959499"/>
<accession>U5Q1B8</accession>
<dbReference type="Pfam" id="PF13392">
    <property type="entry name" value="HNH_3"/>
    <property type="match status" value="1"/>
</dbReference>
<organism evidence="2 3">
    <name type="scientific">Bacillus phage Staley</name>
    <dbReference type="NCBI Taxonomy" id="1406792"/>
    <lineage>
        <taxon>Viruses</taxon>
        <taxon>Duplodnaviria</taxon>
        <taxon>Heunggongvirae</taxon>
        <taxon>Uroviricota</taxon>
        <taxon>Caudoviricetes</taxon>
        <taxon>Slashvirus</taxon>
        <taxon>Slashvirus staley</taxon>
    </lineage>
</organism>
<evidence type="ECO:0000313" key="3">
    <source>
        <dbReference type="Proteomes" id="UP000017658"/>
    </source>
</evidence>
<dbReference type="RefSeq" id="YP_008770744.1">
    <property type="nucleotide sequence ID" value="NC_022767.1"/>
</dbReference>
<protein>
    <submittedName>
        <fullName evidence="2">DNA binding protein</fullName>
    </submittedName>
</protein>
<dbReference type="SUPFAM" id="SSF54060">
    <property type="entry name" value="His-Me finger endonucleases"/>
    <property type="match status" value="1"/>
</dbReference>
<dbReference type="InterPro" id="IPR003615">
    <property type="entry name" value="HNH_nuc"/>
</dbReference>
<gene>
    <name evidence="2" type="ORF">Staley_30</name>
</gene>
<feature type="domain" description="HNH nuclease" evidence="1">
    <location>
        <begin position="51"/>
        <end position="96"/>
    </location>
</feature>
<name>U5Q1B8_9CAUD</name>
<proteinExistence type="predicted"/>
<evidence type="ECO:0000313" key="2">
    <source>
        <dbReference type="EMBL" id="AGY48713.1"/>
    </source>
</evidence>
<dbReference type="Proteomes" id="UP000017658">
    <property type="component" value="Segment"/>
</dbReference>
<dbReference type="InterPro" id="IPR044925">
    <property type="entry name" value="His-Me_finger_sf"/>
</dbReference>
<dbReference type="InterPro" id="IPR044930">
    <property type="entry name" value="Homing_endonuclease_His-Me"/>
</dbReference>